<proteinExistence type="predicted"/>
<organism evidence="1 2">
    <name type="scientific">Exophiala dermatitidis</name>
    <name type="common">Black yeast-like fungus</name>
    <name type="synonym">Wangiella dermatitidis</name>
    <dbReference type="NCBI Taxonomy" id="5970"/>
    <lineage>
        <taxon>Eukaryota</taxon>
        <taxon>Fungi</taxon>
        <taxon>Dikarya</taxon>
        <taxon>Ascomycota</taxon>
        <taxon>Pezizomycotina</taxon>
        <taxon>Eurotiomycetes</taxon>
        <taxon>Chaetothyriomycetidae</taxon>
        <taxon>Chaetothyriales</taxon>
        <taxon>Herpotrichiellaceae</taxon>
        <taxon>Exophiala</taxon>
    </lineage>
</organism>
<sequence>MCRDPYKAKQQVTKPRPSIASRLIRRTVIGSHTSTSNARGHQNWEAPLSTSECGYLGEPSTWNIAAVVEIWLAGWVNGSHMVVLTADLTLINEMTCEADLGG</sequence>
<accession>A0AAN6IZR1</accession>
<comment type="caution">
    <text evidence="1">The sequence shown here is derived from an EMBL/GenBank/DDBJ whole genome shotgun (WGS) entry which is preliminary data.</text>
</comment>
<reference evidence="1" key="1">
    <citation type="submission" date="2023-01" db="EMBL/GenBank/DDBJ databases">
        <title>Exophiala dermititidis isolated from Cystic Fibrosis Patient.</title>
        <authorList>
            <person name="Kurbessoian T."/>
            <person name="Crocker A."/>
            <person name="Murante D."/>
            <person name="Hogan D.A."/>
            <person name="Stajich J.E."/>
        </authorList>
    </citation>
    <scope>NUCLEOTIDE SEQUENCE</scope>
    <source>
        <strain evidence="1">Ex8</strain>
    </source>
</reference>
<dbReference type="AlphaFoldDB" id="A0AAN6IZR1"/>
<protein>
    <submittedName>
        <fullName evidence="1">Uncharacterized protein</fullName>
    </submittedName>
</protein>
<dbReference type="EMBL" id="JAJGCB010000004">
    <property type="protein sequence ID" value="KAJ8992851.1"/>
    <property type="molecule type" value="Genomic_DNA"/>
</dbReference>
<evidence type="ECO:0000313" key="1">
    <source>
        <dbReference type="EMBL" id="KAJ8992851.1"/>
    </source>
</evidence>
<evidence type="ECO:0000313" key="2">
    <source>
        <dbReference type="Proteomes" id="UP001161757"/>
    </source>
</evidence>
<name>A0AAN6IZR1_EXODE</name>
<dbReference type="Proteomes" id="UP001161757">
    <property type="component" value="Unassembled WGS sequence"/>
</dbReference>
<gene>
    <name evidence="1" type="ORF">HRR80_002896</name>
</gene>